<organism evidence="1 2">
    <name type="scientific">Candidatus Iainarchaeum sp</name>
    <dbReference type="NCBI Taxonomy" id="3101447"/>
    <lineage>
        <taxon>Archaea</taxon>
        <taxon>Candidatus Iainarchaeota</taxon>
        <taxon>Candidatus Iainarchaeia</taxon>
        <taxon>Candidatus Iainarchaeales</taxon>
        <taxon>Candidatus Iainarchaeaceae</taxon>
        <taxon>Candidatus Iainarchaeum</taxon>
    </lineage>
</organism>
<dbReference type="EMBL" id="QMWP01000076">
    <property type="protein sequence ID" value="RLG70182.1"/>
    <property type="molecule type" value="Genomic_DNA"/>
</dbReference>
<dbReference type="Proteomes" id="UP000278031">
    <property type="component" value="Unassembled WGS sequence"/>
</dbReference>
<comment type="caution">
    <text evidence="1">The sequence shown here is derived from an EMBL/GenBank/DDBJ whole genome shotgun (WGS) entry which is preliminary data.</text>
</comment>
<evidence type="ECO:0000313" key="2">
    <source>
        <dbReference type="Proteomes" id="UP000278031"/>
    </source>
</evidence>
<proteinExistence type="predicted"/>
<feature type="non-terminal residue" evidence="1">
    <location>
        <position position="83"/>
    </location>
</feature>
<sequence>MGAKEILQRLFKVIVSKPETAGKPILPEEVELKSYQRENYRDRLRKMVLRERLKRQTEMILGRSLFTFEDLEKFQKEKEKETY</sequence>
<evidence type="ECO:0000313" key="1">
    <source>
        <dbReference type="EMBL" id="RLG70182.1"/>
    </source>
</evidence>
<dbReference type="AlphaFoldDB" id="A0A497JGP3"/>
<reference evidence="1 2" key="1">
    <citation type="submission" date="2018-06" db="EMBL/GenBank/DDBJ databases">
        <title>Extensive metabolic versatility and redundancy in microbially diverse, dynamic hydrothermal sediments.</title>
        <authorList>
            <person name="Dombrowski N."/>
            <person name="Teske A."/>
            <person name="Baker B.J."/>
        </authorList>
    </citation>
    <scope>NUCLEOTIDE SEQUENCE [LARGE SCALE GENOMIC DNA]</scope>
    <source>
        <strain evidence="1">B51_G17</strain>
    </source>
</reference>
<accession>A0A497JGP3</accession>
<protein>
    <submittedName>
        <fullName evidence="1">Uncharacterized protein</fullName>
    </submittedName>
</protein>
<name>A0A497JGP3_9ARCH</name>
<gene>
    <name evidence="1" type="ORF">DRO04_02260</name>
</gene>